<feature type="domain" description="NAD-dependent epimerase/dehydratase" evidence="6">
    <location>
        <begin position="168"/>
        <end position="268"/>
    </location>
</feature>
<dbReference type="RefSeq" id="WP_097321590.1">
    <property type="nucleotide sequence ID" value="NZ_OBDY01000008.1"/>
</dbReference>
<dbReference type="InterPro" id="IPR001509">
    <property type="entry name" value="Epimerase_deHydtase"/>
</dbReference>
<accession>A0A285IG76</accession>
<evidence type="ECO:0000256" key="5">
    <source>
        <dbReference type="ARBA" id="ARBA00033067"/>
    </source>
</evidence>
<dbReference type="Proteomes" id="UP000219612">
    <property type="component" value="Unassembled WGS sequence"/>
</dbReference>
<evidence type="ECO:0000313" key="7">
    <source>
        <dbReference type="EMBL" id="SNY46933.1"/>
    </source>
</evidence>
<evidence type="ECO:0000313" key="8">
    <source>
        <dbReference type="Proteomes" id="UP000219612"/>
    </source>
</evidence>
<gene>
    <name evidence="7" type="ORF">SAMN05421748_10838</name>
</gene>
<evidence type="ECO:0000259" key="6">
    <source>
        <dbReference type="Pfam" id="PF01370"/>
    </source>
</evidence>
<dbReference type="AlphaFoldDB" id="A0A285IG76"/>
<evidence type="ECO:0000256" key="4">
    <source>
        <dbReference type="ARBA" id="ARBA00031367"/>
    </source>
</evidence>
<dbReference type="Pfam" id="PF01370">
    <property type="entry name" value="Epimerase"/>
    <property type="match status" value="2"/>
</dbReference>
<evidence type="ECO:0000256" key="1">
    <source>
        <dbReference type="ARBA" id="ARBA00004947"/>
    </source>
</evidence>
<dbReference type="OrthoDB" id="9801785at2"/>
<evidence type="ECO:0000256" key="3">
    <source>
        <dbReference type="ARBA" id="ARBA00018569"/>
    </source>
</evidence>
<dbReference type="PANTHER" id="PTHR43725">
    <property type="entry name" value="UDP-GLUCOSE 4-EPIMERASE"/>
    <property type="match status" value="1"/>
</dbReference>
<evidence type="ECO:0000256" key="2">
    <source>
        <dbReference type="ARBA" id="ARBA00007637"/>
    </source>
</evidence>
<dbReference type="Gene3D" id="3.40.50.720">
    <property type="entry name" value="NAD(P)-binding Rossmann-like Domain"/>
    <property type="match status" value="1"/>
</dbReference>
<proteinExistence type="inferred from homology"/>
<feature type="domain" description="NAD-dependent epimerase/dehydratase" evidence="6">
    <location>
        <begin position="4"/>
        <end position="128"/>
    </location>
</feature>
<comment type="similarity">
    <text evidence="2">Belongs to the NAD(P)-dependent epimerase/dehydratase family.</text>
</comment>
<sequence length="384" mass="39343">MTHILVTGGAGFIGSAVTAALTAADYDVSILDSLHPAAHNGRPDLPEGVTLHHADLRDRAAVTEALAGVDAVVHQAALVGLGAGPGDLPEYVGCNDLGTAVLLAAMSEAGIGRLVLAGSMVVYGEGAYRCDQHGPVRPAPRAAADLLAGRFEPPCPECGAALTAGRVDEDTPMDPRSVYAATKVAQEHLCAVWARECGGTVAALRYHNVYGPGMPRDTPYSGVAAIFRSSLERGEAPQVYEDGGQLRDFVHVTDVAEANVAALRAVTASRSLSTGAGCPQPTDTIIENRTRMASGASPLGGRAPWGGFRAFNIASGAPATVGEMAGALADAFGGPRPEVTGRFRLGDVRHVVASPDRAAAELGFRAAVTPAAGLREFACAPLRG</sequence>
<protein>
    <recommendedName>
        <fullName evidence="3">UDP-glucose 4-epimerase</fullName>
    </recommendedName>
    <alternativeName>
        <fullName evidence="5">Galactowaldenase</fullName>
    </alternativeName>
    <alternativeName>
        <fullName evidence="4">UDP-galactose 4-epimerase</fullName>
    </alternativeName>
</protein>
<dbReference type="InterPro" id="IPR036291">
    <property type="entry name" value="NAD(P)-bd_dom_sf"/>
</dbReference>
<organism evidence="7 8">
    <name type="scientific">Paractinoplanes atraurantiacus</name>
    <dbReference type="NCBI Taxonomy" id="1036182"/>
    <lineage>
        <taxon>Bacteria</taxon>
        <taxon>Bacillati</taxon>
        <taxon>Actinomycetota</taxon>
        <taxon>Actinomycetes</taxon>
        <taxon>Micromonosporales</taxon>
        <taxon>Micromonosporaceae</taxon>
        <taxon>Paractinoplanes</taxon>
    </lineage>
</organism>
<comment type="pathway">
    <text evidence="1">Carbohydrate metabolism; galactose metabolism.</text>
</comment>
<dbReference type="GO" id="GO:0033499">
    <property type="term" value="P:galactose catabolic process via UDP-galactose, Leloir pathway"/>
    <property type="evidence" value="ECO:0007669"/>
    <property type="project" value="TreeGrafter"/>
</dbReference>
<keyword evidence="8" id="KW-1185">Reference proteome</keyword>
<dbReference type="EMBL" id="OBDY01000008">
    <property type="protein sequence ID" value="SNY46933.1"/>
    <property type="molecule type" value="Genomic_DNA"/>
</dbReference>
<name>A0A285IG76_9ACTN</name>
<dbReference type="PANTHER" id="PTHR43725:SF53">
    <property type="entry name" value="UDP-ARABINOSE 4-EPIMERASE 1"/>
    <property type="match status" value="1"/>
</dbReference>
<dbReference type="SUPFAM" id="SSF51735">
    <property type="entry name" value="NAD(P)-binding Rossmann-fold domains"/>
    <property type="match status" value="1"/>
</dbReference>
<reference evidence="7 8" key="1">
    <citation type="submission" date="2017-09" db="EMBL/GenBank/DDBJ databases">
        <authorList>
            <person name="Ehlers B."/>
            <person name="Leendertz F.H."/>
        </authorList>
    </citation>
    <scope>NUCLEOTIDE SEQUENCE [LARGE SCALE GENOMIC DNA]</scope>
    <source>
        <strain evidence="7 8">CGMCC 4.6857</strain>
    </source>
</reference>